<feature type="domain" description="Thioesterase putative" evidence="1">
    <location>
        <begin position="4"/>
        <end position="145"/>
    </location>
</feature>
<dbReference type="NCBIfam" id="TIGR02447">
    <property type="entry name" value="yiiD_Cterm"/>
    <property type="match status" value="1"/>
</dbReference>
<dbReference type="SUPFAM" id="SSF54637">
    <property type="entry name" value="Thioesterase/thiol ester dehydrase-isomerase"/>
    <property type="match status" value="1"/>
</dbReference>
<evidence type="ECO:0000313" key="2">
    <source>
        <dbReference type="EMBL" id="HED09925.1"/>
    </source>
</evidence>
<proteinExistence type="predicted"/>
<evidence type="ECO:0000259" key="1">
    <source>
        <dbReference type="Pfam" id="PF09500"/>
    </source>
</evidence>
<sequence>MQKEEIEHYLFTHIPLSTAMRVRVVEADWDHVMMSAPLEPNINHRQSAFGGSVASLAMLSAWTLVYFRLRKLNHLARVVIHQNEMQFSKPITDKFEAVTDPVSDADWEHFDKVLQRKGIARIEVTVRILFAGVEAGCFKGKFVALSTL</sequence>
<dbReference type="InterPro" id="IPR012660">
    <property type="entry name" value="YiiD_C"/>
</dbReference>
<reference evidence="2" key="1">
    <citation type="journal article" date="2020" name="mSystems">
        <title>Genome- and Community-Level Interaction Insights into Carbon Utilization and Element Cycling Functions of Hydrothermarchaeota in Hydrothermal Sediment.</title>
        <authorList>
            <person name="Zhou Z."/>
            <person name="Liu Y."/>
            <person name="Xu W."/>
            <person name="Pan J."/>
            <person name="Luo Z.H."/>
            <person name="Li M."/>
        </authorList>
    </citation>
    <scope>NUCLEOTIDE SEQUENCE [LARGE SCALE GENOMIC DNA]</scope>
    <source>
        <strain evidence="2">HyVt-456</strain>
    </source>
</reference>
<protein>
    <submittedName>
        <fullName evidence="2">Thioesterase</fullName>
    </submittedName>
</protein>
<name>A0A7V1LL05_CALAY</name>
<comment type="caution">
    <text evidence="2">The sequence shown here is derived from an EMBL/GenBank/DDBJ whole genome shotgun (WGS) entry which is preliminary data.</text>
</comment>
<dbReference type="AlphaFoldDB" id="A0A7V1LL05"/>
<dbReference type="InterPro" id="IPR029069">
    <property type="entry name" value="HotDog_dom_sf"/>
</dbReference>
<organism evidence="2">
    <name type="scientific">Caldithrix abyssi</name>
    <dbReference type="NCBI Taxonomy" id="187145"/>
    <lineage>
        <taxon>Bacteria</taxon>
        <taxon>Pseudomonadati</taxon>
        <taxon>Calditrichota</taxon>
        <taxon>Calditrichia</taxon>
        <taxon>Calditrichales</taxon>
        <taxon>Calditrichaceae</taxon>
        <taxon>Caldithrix</taxon>
    </lineage>
</organism>
<dbReference type="Gene3D" id="3.10.129.10">
    <property type="entry name" value="Hotdog Thioesterase"/>
    <property type="match status" value="1"/>
</dbReference>
<dbReference type="EMBL" id="DRLD01000118">
    <property type="protein sequence ID" value="HED09925.1"/>
    <property type="molecule type" value="Genomic_DNA"/>
</dbReference>
<dbReference type="Proteomes" id="UP000886005">
    <property type="component" value="Unassembled WGS sequence"/>
</dbReference>
<gene>
    <name evidence="2" type="ORF">ENJ10_04500</name>
</gene>
<accession>A0A7V1LL05</accession>
<dbReference type="Pfam" id="PF09500">
    <property type="entry name" value="YiiD_C"/>
    <property type="match status" value="1"/>
</dbReference>